<evidence type="ECO:0000259" key="2">
    <source>
        <dbReference type="Pfam" id="PF20241"/>
    </source>
</evidence>
<name>A0A835KIL2_9POAL</name>
<feature type="region of interest" description="Disordered" evidence="1">
    <location>
        <begin position="203"/>
        <end position="258"/>
    </location>
</feature>
<dbReference type="Proteomes" id="UP000636709">
    <property type="component" value="Unassembled WGS sequence"/>
</dbReference>
<evidence type="ECO:0000256" key="1">
    <source>
        <dbReference type="SAM" id="MobiDB-lite"/>
    </source>
</evidence>
<dbReference type="EMBL" id="JACEFO010001600">
    <property type="protein sequence ID" value="KAF8733560.1"/>
    <property type="molecule type" value="Genomic_DNA"/>
</dbReference>
<evidence type="ECO:0000313" key="3">
    <source>
        <dbReference type="EMBL" id="KAF8733560.1"/>
    </source>
</evidence>
<dbReference type="AlphaFoldDB" id="A0A835KIL2"/>
<keyword evidence="4" id="KW-1185">Reference proteome</keyword>
<dbReference type="Pfam" id="PF20241">
    <property type="entry name" value="DUF6598"/>
    <property type="match status" value="1"/>
</dbReference>
<dbReference type="OrthoDB" id="686435at2759"/>
<protein>
    <recommendedName>
        <fullName evidence="2">DUF6598 domain-containing protein</fullName>
    </recommendedName>
</protein>
<dbReference type="PANTHER" id="PTHR33065">
    <property type="entry name" value="OS07G0486400 PROTEIN"/>
    <property type="match status" value="1"/>
</dbReference>
<proteinExistence type="predicted"/>
<dbReference type="InterPro" id="IPR046533">
    <property type="entry name" value="DUF6598"/>
</dbReference>
<evidence type="ECO:0000313" key="4">
    <source>
        <dbReference type="Proteomes" id="UP000636709"/>
    </source>
</evidence>
<feature type="compositionally biased region" description="Basic and acidic residues" evidence="1">
    <location>
        <begin position="244"/>
        <end position="258"/>
    </location>
</feature>
<organism evidence="3 4">
    <name type="scientific">Digitaria exilis</name>
    <dbReference type="NCBI Taxonomy" id="1010633"/>
    <lineage>
        <taxon>Eukaryota</taxon>
        <taxon>Viridiplantae</taxon>
        <taxon>Streptophyta</taxon>
        <taxon>Embryophyta</taxon>
        <taxon>Tracheophyta</taxon>
        <taxon>Spermatophyta</taxon>
        <taxon>Magnoliopsida</taxon>
        <taxon>Liliopsida</taxon>
        <taxon>Poales</taxon>
        <taxon>Poaceae</taxon>
        <taxon>PACMAD clade</taxon>
        <taxon>Panicoideae</taxon>
        <taxon>Panicodae</taxon>
        <taxon>Paniceae</taxon>
        <taxon>Anthephorinae</taxon>
        <taxon>Digitaria</taxon>
    </lineage>
</organism>
<gene>
    <name evidence="3" type="ORF">HU200_014865</name>
</gene>
<comment type="caution">
    <text evidence="3">The sequence shown here is derived from an EMBL/GenBank/DDBJ whole genome shotgun (WGS) entry which is preliminary data.</text>
</comment>
<sequence>MRAKEWWSKELLALLANKHKNQDSWDEFVVQVLNAIRCRELAEYNTKTGLVVPTRFCDVNIAFFDLDKESGVVPRQPISRIPFSNFWCFLEHSVNVISIKVAESDVGYPIYVYGTVLARDQYDYRCIYLFKRGMDNPQLINVGYFFVTVRSTRIPEIRGSILIPLISESAPTESDFPAVIVRQREQTLGLGPGPTVLFKQEAVPPKRHPSRFPKFPGTLPPYTDHSDALEGLEARAPPAGQSRWRPEGRRHPPKSLKERLRYKPDVALNTESYTASPAFTVAMDNTTAGIKTGSDPILLPH</sequence>
<feature type="domain" description="DUF6598" evidence="2">
    <location>
        <begin position="93"/>
        <end position="143"/>
    </location>
</feature>
<accession>A0A835KIL2</accession>
<dbReference type="PANTHER" id="PTHR33065:SF186">
    <property type="entry name" value="OS08G0134900 PROTEIN"/>
    <property type="match status" value="1"/>
</dbReference>
<reference evidence="3" key="1">
    <citation type="submission" date="2020-07" db="EMBL/GenBank/DDBJ databases">
        <title>Genome sequence and genetic diversity analysis of an under-domesticated orphan crop, white fonio (Digitaria exilis).</title>
        <authorList>
            <person name="Bennetzen J.L."/>
            <person name="Chen S."/>
            <person name="Ma X."/>
            <person name="Wang X."/>
            <person name="Yssel A.E.J."/>
            <person name="Chaluvadi S.R."/>
            <person name="Johnson M."/>
            <person name="Gangashetty P."/>
            <person name="Hamidou F."/>
            <person name="Sanogo M.D."/>
            <person name="Zwaenepoel A."/>
            <person name="Wallace J."/>
            <person name="Van De Peer Y."/>
            <person name="Van Deynze A."/>
        </authorList>
    </citation>
    <scope>NUCLEOTIDE SEQUENCE</scope>
    <source>
        <tissue evidence="3">Leaves</tissue>
    </source>
</reference>